<keyword evidence="6" id="KW-0238">DNA-binding</keyword>
<dbReference type="InterPro" id="IPR001525">
    <property type="entry name" value="C5_MeTfrase"/>
</dbReference>
<evidence type="ECO:0000256" key="5">
    <source>
        <dbReference type="ARBA" id="ARBA00022691"/>
    </source>
</evidence>
<evidence type="ECO:0000313" key="14">
    <source>
        <dbReference type="Proteomes" id="UP001630127"/>
    </source>
</evidence>
<dbReference type="GO" id="GO:0003677">
    <property type="term" value="F:DNA binding"/>
    <property type="evidence" value="ECO:0007669"/>
    <property type="project" value="UniProtKB-KW"/>
</dbReference>
<dbReference type="GO" id="GO:0032259">
    <property type="term" value="P:methylation"/>
    <property type="evidence" value="ECO:0007669"/>
    <property type="project" value="UniProtKB-KW"/>
</dbReference>
<organism evidence="13 14">
    <name type="scientific">Cinchona calisaya</name>
    <dbReference type="NCBI Taxonomy" id="153742"/>
    <lineage>
        <taxon>Eukaryota</taxon>
        <taxon>Viridiplantae</taxon>
        <taxon>Streptophyta</taxon>
        <taxon>Embryophyta</taxon>
        <taxon>Tracheophyta</taxon>
        <taxon>Spermatophyta</taxon>
        <taxon>Magnoliopsida</taxon>
        <taxon>eudicotyledons</taxon>
        <taxon>Gunneridae</taxon>
        <taxon>Pentapetalae</taxon>
        <taxon>asterids</taxon>
        <taxon>lamiids</taxon>
        <taxon>Gentianales</taxon>
        <taxon>Rubiaceae</taxon>
        <taxon>Cinchonoideae</taxon>
        <taxon>Cinchoneae</taxon>
        <taxon>Cinchona</taxon>
    </lineage>
</organism>
<dbReference type="Pfam" id="PF00385">
    <property type="entry name" value="Chromo"/>
    <property type="match status" value="1"/>
</dbReference>
<evidence type="ECO:0000259" key="11">
    <source>
        <dbReference type="PROSITE" id="PS50013"/>
    </source>
</evidence>
<keyword evidence="4 9" id="KW-0808">Transferase</keyword>
<proteinExistence type="inferred from homology"/>
<dbReference type="Gene3D" id="3.90.120.10">
    <property type="entry name" value="DNA Methylase, subunit A, domain 2"/>
    <property type="match status" value="1"/>
</dbReference>
<dbReference type="SMART" id="SM00439">
    <property type="entry name" value="BAH"/>
    <property type="match status" value="1"/>
</dbReference>
<dbReference type="InterPro" id="IPR050390">
    <property type="entry name" value="C5-Methyltransferase"/>
</dbReference>
<dbReference type="EMBL" id="JBJUIK010000003">
    <property type="protein sequence ID" value="KAL3533972.1"/>
    <property type="molecule type" value="Genomic_DNA"/>
</dbReference>
<dbReference type="InterPro" id="IPR043151">
    <property type="entry name" value="BAH_sf"/>
</dbReference>
<evidence type="ECO:0000256" key="1">
    <source>
        <dbReference type="ARBA" id="ARBA00004123"/>
    </source>
</evidence>
<feature type="region of interest" description="Disordered" evidence="10">
    <location>
        <begin position="1"/>
        <end position="94"/>
    </location>
</feature>
<name>A0ABD3ARY3_9GENT</name>
<dbReference type="GO" id="GO:0005634">
    <property type="term" value="C:nucleus"/>
    <property type="evidence" value="ECO:0007669"/>
    <property type="project" value="UniProtKB-SubCell"/>
</dbReference>
<evidence type="ECO:0000259" key="12">
    <source>
        <dbReference type="PROSITE" id="PS51038"/>
    </source>
</evidence>
<dbReference type="Pfam" id="PF00145">
    <property type="entry name" value="DNA_methylase"/>
    <property type="match status" value="1"/>
</dbReference>
<dbReference type="Pfam" id="PF01426">
    <property type="entry name" value="BAH"/>
    <property type="match status" value="1"/>
</dbReference>
<dbReference type="FunFam" id="2.30.30.490:FF:000011">
    <property type="entry name" value="DNA (cytosine-5)-methyltransferase 1"/>
    <property type="match status" value="1"/>
</dbReference>
<dbReference type="GO" id="GO:0003886">
    <property type="term" value="F:DNA (cytosine-5-)-methyltransferase activity"/>
    <property type="evidence" value="ECO:0007669"/>
    <property type="project" value="UniProtKB-EC"/>
</dbReference>
<keyword evidence="5 9" id="KW-0949">S-adenosyl-L-methionine</keyword>
<dbReference type="EC" id="2.1.1.37" evidence="2"/>
<dbReference type="PROSITE" id="PS51038">
    <property type="entry name" value="BAH"/>
    <property type="match status" value="1"/>
</dbReference>
<feature type="domain" description="Chromo" evidence="11">
    <location>
        <begin position="386"/>
        <end position="442"/>
    </location>
</feature>
<comment type="similarity">
    <text evidence="9">Belongs to the class I-like SAM-binding methyltransferase superfamily. C5-methyltransferase family.</text>
</comment>
<feature type="compositionally biased region" description="Basic and acidic residues" evidence="10">
    <location>
        <begin position="1"/>
        <end position="15"/>
    </location>
</feature>
<dbReference type="InterPro" id="IPR016197">
    <property type="entry name" value="Chromo-like_dom_sf"/>
</dbReference>
<keyword evidence="3 9" id="KW-0489">Methyltransferase</keyword>
<dbReference type="PRINTS" id="PR00105">
    <property type="entry name" value="C5METTRFRASE"/>
</dbReference>
<dbReference type="PROSITE" id="PS00598">
    <property type="entry name" value="CHROMO_1"/>
    <property type="match status" value="1"/>
</dbReference>
<dbReference type="FunFam" id="3.90.120.10:FF:000003">
    <property type="entry name" value="DNA (cytosine-5)-methyltransferase 1"/>
    <property type="match status" value="1"/>
</dbReference>
<dbReference type="InterPro" id="IPR000953">
    <property type="entry name" value="Chromo/chromo_shadow_dom"/>
</dbReference>
<gene>
    <name evidence="13" type="ORF">ACH5RR_007493</name>
</gene>
<keyword evidence="14" id="KW-1185">Reference proteome</keyword>
<dbReference type="InterPro" id="IPR018117">
    <property type="entry name" value="C5_DNA_meth_AS"/>
</dbReference>
<feature type="compositionally biased region" description="Basic and acidic residues" evidence="10">
    <location>
        <begin position="77"/>
        <end position="94"/>
    </location>
</feature>
<reference evidence="13 14" key="1">
    <citation type="submission" date="2024-11" db="EMBL/GenBank/DDBJ databases">
        <title>A near-complete genome assembly of Cinchona calisaya.</title>
        <authorList>
            <person name="Lian D.C."/>
            <person name="Zhao X.W."/>
            <person name="Wei L."/>
        </authorList>
    </citation>
    <scope>NUCLEOTIDE SEQUENCE [LARGE SCALE GENOMIC DNA]</scope>
    <source>
        <tissue evidence="13">Nenye</tissue>
    </source>
</reference>
<dbReference type="PANTHER" id="PTHR10629">
    <property type="entry name" value="CYTOSINE-SPECIFIC METHYLTRANSFERASE"/>
    <property type="match status" value="1"/>
</dbReference>
<protein>
    <recommendedName>
        <fullName evidence="2">DNA (cytosine-5-)-methyltransferase</fullName>
        <ecNumber evidence="2">2.1.1.37</ecNumber>
    </recommendedName>
</protein>
<evidence type="ECO:0000256" key="6">
    <source>
        <dbReference type="ARBA" id="ARBA00023125"/>
    </source>
</evidence>
<dbReference type="InterPro" id="IPR029063">
    <property type="entry name" value="SAM-dependent_MTases_sf"/>
</dbReference>
<dbReference type="Gene3D" id="3.40.50.150">
    <property type="entry name" value="Vaccinia Virus protein VP39"/>
    <property type="match status" value="2"/>
</dbReference>
<evidence type="ECO:0000256" key="2">
    <source>
        <dbReference type="ARBA" id="ARBA00011975"/>
    </source>
</evidence>
<feature type="active site" evidence="9">
    <location>
        <position position="464"/>
    </location>
</feature>
<dbReference type="InterPro" id="IPR001025">
    <property type="entry name" value="BAH_dom"/>
</dbReference>
<dbReference type="InterPro" id="IPR023779">
    <property type="entry name" value="Chromodomain_CS"/>
</dbReference>
<dbReference type="SUPFAM" id="SSF54160">
    <property type="entry name" value="Chromo domain-like"/>
    <property type="match status" value="1"/>
</dbReference>
<evidence type="ECO:0000256" key="8">
    <source>
        <dbReference type="ARBA" id="ARBA00047422"/>
    </source>
</evidence>
<dbReference type="AlphaFoldDB" id="A0ABD3ARY3"/>
<evidence type="ECO:0000256" key="9">
    <source>
        <dbReference type="PROSITE-ProRule" id="PRU01016"/>
    </source>
</evidence>
<comment type="subcellular location">
    <subcellularLocation>
        <location evidence="1">Nucleus</location>
    </subcellularLocation>
</comment>
<dbReference type="SMART" id="SM00298">
    <property type="entry name" value="CHROMO"/>
    <property type="match status" value="1"/>
</dbReference>
<feature type="compositionally biased region" description="Low complexity" evidence="10">
    <location>
        <begin position="25"/>
        <end position="34"/>
    </location>
</feature>
<dbReference type="PROSITE" id="PS50013">
    <property type="entry name" value="CHROMO_2"/>
    <property type="match status" value="1"/>
</dbReference>
<evidence type="ECO:0000256" key="4">
    <source>
        <dbReference type="ARBA" id="ARBA00022679"/>
    </source>
</evidence>
<comment type="catalytic activity">
    <reaction evidence="8">
        <text>a 2'-deoxycytidine in DNA + S-adenosyl-L-methionine = a 5-methyl-2'-deoxycytidine in DNA + S-adenosyl-L-homocysteine + H(+)</text>
        <dbReference type="Rhea" id="RHEA:13681"/>
        <dbReference type="Rhea" id="RHEA-COMP:11369"/>
        <dbReference type="Rhea" id="RHEA-COMP:11370"/>
        <dbReference type="ChEBI" id="CHEBI:15378"/>
        <dbReference type="ChEBI" id="CHEBI:57856"/>
        <dbReference type="ChEBI" id="CHEBI:59789"/>
        <dbReference type="ChEBI" id="CHEBI:85452"/>
        <dbReference type="ChEBI" id="CHEBI:85454"/>
        <dbReference type="EC" id="2.1.1.37"/>
    </reaction>
</comment>
<evidence type="ECO:0000313" key="13">
    <source>
        <dbReference type="EMBL" id="KAL3533972.1"/>
    </source>
</evidence>
<dbReference type="PANTHER" id="PTHR10629:SF42">
    <property type="entry name" value="DNA (CYTOSINE-5)-METHYLTRANSFERASE CMT1-RELATED"/>
    <property type="match status" value="1"/>
</dbReference>
<dbReference type="CDD" id="cd18635">
    <property type="entry name" value="CD_CMT3_like"/>
    <property type="match status" value="1"/>
</dbReference>
<comment type="caution">
    <text evidence="13">The sequence shown here is derived from an EMBL/GenBank/DDBJ whole genome shotgun (WGS) entry which is preliminary data.</text>
</comment>
<sequence>MGRGEKRQLKKKAEEPVNASPPSLPMSTPSSPLSKKQKSLRQPPNPADDDNDKDSLKFIGNPVPSHEAKTKWPHRYHTSEKRSITVKDEAKGDGEEKEVLQARCHYTKALIDGVVYEIFDDAYITAEGESPHYIAKIVEMFETVDREQYITAQWFFRAEDTVIKGQADLIDKRRVFYSDVRDDNPFSTIHSKVKIIQLEPNMKPIAKEKALANTDLYCDMTYSLQYYTFSTFDSGNSNTESDASTISDASSNATMENTIYAAEKSPEIGMVQRELTLLDVYSGCGAMSSGLCLGAALANKKFVTRWAVDINTHACKSLQSNHPETNVRNEGAEDFLCLLKEWERLCIDFQLLGSEDVNSGKKQNCSNGYESENECEDGSALLPGEFEVRKLLDICYGDPNNTKNRGLYFKVRWKGYGPDDDTWEPIDGLSNCKERLHEFLTKGYRSNLLPLPGDVDVLCGGPPCQGISGFNRYRDYKEPLKDEKNRQIVVFMDLVEYLKPKYVLMENVADILKFAEGALGCYAIGRLVSLNYQARLGIMAAGAYGVAQCRMRVFLWGAQPTEILPHFPLPTHEVAKKGVVKNEFKEIVVAYENEHPCNLKTHVVLGDAISDLPEITNAEDRDEMPYGSSPSTNFQKYIRTDVIGRLDSVKNTDPEENFLFDHRPLQLNEDDYERVCHIPKFKGANFRNLPGVLVGSNNVVQWDPNVERVLVKSGKPLVPDYAMSFFDGKSTKPFGRLGMDDIVATVVTRAEPHNQAILHPNQDRVLSVRENARLQGFPDCYKLSGPIKQRYIQVGNAVSFTVSIPLGYCLARAQEGLSDPKPILLPFEFPECLGKLRKAGQV</sequence>
<dbReference type="PROSITE" id="PS51679">
    <property type="entry name" value="SAM_MT_C5"/>
    <property type="match status" value="1"/>
</dbReference>
<feature type="domain" description="BAH" evidence="12">
    <location>
        <begin position="114"/>
        <end position="233"/>
    </location>
</feature>
<dbReference type="Proteomes" id="UP001630127">
    <property type="component" value="Unassembled WGS sequence"/>
</dbReference>
<keyword evidence="7" id="KW-0539">Nucleus</keyword>
<accession>A0ABD3ARY3</accession>
<evidence type="ECO:0000256" key="7">
    <source>
        <dbReference type="ARBA" id="ARBA00023242"/>
    </source>
</evidence>
<evidence type="ECO:0000256" key="10">
    <source>
        <dbReference type="SAM" id="MobiDB-lite"/>
    </source>
</evidence>
<dbReference type="Gene3D" id="2.30.30.490">
    <property type="match status" value="1"/>
</dbReference>
<evidence type="ECO:0000256" key="3">
    <source>
        <dbReference type="ARBA" id="ARBA00022603"/>
    </source>
</evidence>
<dbReference type="SUPFAM" id="SSF53335">
    <property type="entry name" value="S-adenosyl-L-methionine-dependent methyltransferases"/>
    <property type="match status" value="1"/>
</dbReference>
<dbReference type="InterPro" id="IPR023780">
    <property type="entry name" value="Chromo_domain"/>
</dbReference>
<dbReference type="PROSITE" id="PS00094">
    <property type="entry name" value="C5_MTASE_1"/>
    <property type="match status" value="1"/>
</dbReference>